<reference evidence="1 2" key="1">
    <citation type="submission" date="2019-09" db="EMBL/GenBank/DDBJ databases">
        <authorList>
            <person name="Chandra G."/>
            <person name="Truman W A."/>
        </authorList>
    </citation>
    <scope>NUCLEOTIDE SEQUENCE [LARGE SCALE GENOMIC DNA]</scope>
    <source>
        <strain evidence="1">PS896</strain>
    </source>
</reference>
<dbReference type="EMBL" id="CABVIN010000009">
    <property type="protein sequence ID" value="VVP47424.1"/>
    <property type="molecule type" value="Genomic_DNA"/>
</dbReference>
<dbReference type="GO" id="GO:0047429">
    <property type="term" value="F:nucleoside triphosphate diphosphatase activity"/>
    <property type="evidence" value="ECO:0007669"/>
    <property type="project" value="InterPro"/>
</dbReference>
<dbReference type="PANTHER" id="PTHR46523:SF1">
    <property type="entry name" value="DCTP PYROPHOSPHATASE 1"/>
    <property type="match status" value="1"/>
</dbReference>
<organism evidence="1 2">
    <name type="scientific">Pseudomonas fluorescens</name>
    <dbReference type="NCBI Taxonomy" id="294"/>
    <lineage>
        <taxon>Bacteria</taxon>
        <taxon>Pseudomonadati</taxon>
        <taxon>Pseudomonadota</taxon>
        <taxon>Gammaproteobacteria</taxon>
        <taxon>Pseudomonadales</taxon>
        <taxon>Pseudomonadaceae</taxon>
        <taxon>Pseudomonas</taxon>
    </lineage>
</organism>
<protein>
    <recommendedName>
        <fullName evidence="3">Nucleotide pyrophosphohydrolase</fullName>
    </recommendedName>
</protein>
<dbReference type="Pfam" id="PF12643">
    <property type="entry name" value="MazG-like"/>
    <property type="match status" value="1"/>
</dbReference>
<dbReference type="RefSeq" id="WP_150648589.1">
    <property type="nucleotide sequence ID" value="NZ_CABVIN010000009.1"/>
</dbReference>
<name>A0A5E7PCV6_PSEFL</name>
<proteinExistence type="predicted"/>
<gene>
    <name evidence="1" type="ORF">PS896_05182</name>
</gene>
<dbReference type="CDD" id="cd11537">
    <property type="entry name" value="NTP-PPase_RS21-C6_like"/>
    <property type="match status" value="1"/>
</dbReference>
<evidence type="ECO:0000313" key="1">
    <source>
        <dbReference type="EMBL" id="VVP47424.1"/>
    </source>
</evidence>
<dbReference type="SUPFAM" id="SSF101386">
    <property type="entry name" value="all-alpha NTP pyrophosphatases"/>
    <property type="match status" value="1"/>
</dbReference>
<dbReference type="PIRSF" id="PIRSF029826">
    <property type="entry name" value="UCP029826_pph"/>
    <property type="match status" value="1"/>
</dbReference>
<sequence length="115" mass="13321">MDTKKLQKKLAKFAKERDWDQFHSPKNLAIALSVECSELLEEFQWLTEEQVSNVMSSTGQAERIKDEMADITAYLLQLANKLDIDLEEVLLKKIKKNAAKYPVNKFKGTAKKYNR</sequence>
<dbReference type="InterPro" id="IPR025984">
    <property type="entry name" value="DCTPP"/>
</dbReference>
<dbReference type="AlphaFoldDB" id="A0A5E7PCV6"/>
<accession>A0A5E7PCV6</accession>
<dbReference type="GO" id="GO:0009143">
    <property type="term" value="P:nucleoside triphosphate catabolic process"/>
    <property type="evidence" value="ECO:0007669"/>
    <property type="project" value="InterPro"/>
</dbReference>
<evidence type="ECO:0000313" key="2">
    <source>
        <dbReference type="Proteomes" id="UP000377224"/>
    </source>
</evidence>
<dbReference type="Proteomes" id="UP000377224">
    <property type="component" value="Unassembled WGS sequence"/>
</dbReference>
<dbReference type="PANTHER" id="PTHR46523">
    <property type="entry name" value="DCTP PYROPHOSPHATASE 1"/>
    <property type="match status" value="1"/>
</dbReference>
<dbReference type="Gene3D" id="1.10.287.1080">
    <property type="entry name" value="MazG-like"/>
    <property type="match status" value="1"/>
</dbReference>
<evidence type="ECO:0008006" key="3">
    <source>
        <dbReference type="Google" id="ProtNLM"/>
    </source>
</evidence>
<dbReference type="InterPro" id="IPR052555">
    <property type="entry name" value="dCTP_Pyrophosphatase"/>
</dbReference>